<dbReference type="VEuPathDB" id="VectorBase:GAUT007668"/>
<keyword evidence="2" id="KW-1185">Reference proteome</keyword>
<protein>
    <submittedName>
        <fullName evidence="1">Uncharacterized protein</fullName>
    </submittedName>
</protein>
<proteinExistence type="predicted"/>
<dbReference type="Proteomes" id="UP000078200">
    <property type="component" value="Unassembled WGS sequence"/>
</dbReference>
<reference evidence="1" key="1">
    <citation type="submission" date="2020-05" db="UniProtKB">
        <authorList>
            <consortium name="EnsemblMetazoa"/>
        </authorList>
    </citation>
    <scope>IDENTIFICATION</scope>
    <source>
        <strain evidence="1">TTRI</strain>
    </source>
</reference>
<dbReference type="AlphaFoldDB" id="A0A1A9UKQ0"/>
<organism evidence="1 2">
    <name type="scientific">Glossina austeni</name>
    <name type="common">Savannah tsetse fly</name>
    <dbReference type="NCBI Taxonomy" id="7395"/>
    <lineage>
        <taxon>Eukaryota</taxon>
        <taxon>Metazoa</taxon>
        <taxon>Ecdysozoa</taxon>
        <taxon>Arthropoda</taxon>
        <taxon>Hexapoda</taxon>
        <taxon>Insecta</taxon>
        <taxon>Pterygota</taxon>
        <taxon>Neoptera</taxon>
        <taxon>Endopterygota</taxon>
        <taxon>Diptera</taxon>
        <taxon>Brachycera</taxon>
        <taxon>Muscomorpha</taxon>
        <taxon>Hippoboscoidea</taxon>
        <taxon>Glossinidae</taxon>
        <taxon>Glossina</taxon>
    </lineage>
</organism>
<sequence>MVQLLSLEDQLTYVVRLKGSSGRRQSIRLLNILLGRGIAESLSSNIRIRKSPAIALKQPNFPKEMKK</sequence>
<dbReference type="EnsemblMetazoa" id="GAUT007668-RA">
    <property type="protein sequence ID" value="GAUT007668-PA"/>
    <property type="gene ID" value="GAUT007668"/>
</dbReference>
<accession>A0A1A9UKQ0</accession>
<evidence type="ECO:0000313" key="2">
    <source>
        <dbReference type="Proteomes" id="UP000078200"/>
    </source>
</evidence>
<name>A0A1A9UKQ0_GLOAU</name>
<evidence type="ECO:0000313" key="1">
    <source>
        <dbReference type="EnsemblMetazoa" id="GAUT007668-PA"/>
    </source>
</evidence>